<dbReference type="GO" id="GO:0000428">
    <property type="term" value="C:DNA-directed RNA polymerase complex"/>
    <property type="evidence" value="ECO:0007669"/>
    <property type="project" value="UniProtKB-KW"/>
</dbReference>
<proteinExistence type="inferred from homology"/>
<dbReference type="Pfam" id="PF06870">
    <property type="entry name" value="RNA_pol_I_A49"/>
    <property type="match status" value="1"/>
</dbReference>
<keyword evidence="8" id="KW-1185">Reference proteome</keyword>
<evidence type="ECO:0000256" key="3">
    <source>
        <dbReference type="ARBA" id="ARBA00022478"/>
    </source>
</evidence>
<evidence type="ECO:0000256" key="2">
    <source>
        <dbReference type="ARBA" id="ARBA00009430"/>
    </source>
</evidence>
<evidence type="ECO:0000313" key="8">
    <source>
        <dbReference type="Proteomes" id="UP000799539"/>
    </source>
</evidence>
<reference evidence="7" key="1">
    <citation type="journal article" date="2020" name="Stud. Mycol.">
        <title>101 Dothideomycetes genomes: a test case for predicting lifestyles and emergence of pathogens.</title>
        <authorList>
            <person name="Haridas S."/>
            <person name="Albert R."/>
            <person name="Binder M."/>
            <person name="Bloem J."/>
            <person name="Labutti K."/>
            <person name="Salamov A."/>
            <person name="Andreopoulos B."/>
            <person name="Baker S."/>
            <person name="Barry K."/>
            <person name="Bills G."/>
            <person name="Bluhm B."/>
            <person name="Cannon C."/>
            <person name="Castanera R."/>
            <person name="Culley D."/>
            <person name="Daum C."/>
            <person name="Ezra D."/>
            <person name="Gonzalez J."/>
            <person name="Henrissat B."/>
            <person name="Kuo A."/>
            <person name="Liang C."/>
            <person name="Lipzen A."/>
            <person name="Lutzoni F."/>
            <person name="Magnuson J."/>
            <person name="Mondo S."/>
            <person name="Nolan M."/>
            <person name="Ohm R."/>
            <person name="Pangilinan J."/>
            <person name="Park H.-J."/>
            <person name="Ramirez L."/>
            <person name="Alfaro M."/>
            <person name="Sun H."/>
            <person name="Tritt A."/>
            <person name="Yoshinaga Y."/>
            <person name="Zwiers L.-H."/>
            <person name="Turgeon B."/>
            <person name="Goodwin S."/>
            <person name="Spatafora J."/>
            <person name="Crous P."/>
            <person name="Grigoriev I."/>
        </authorList>
    </citation>
    <scope>NUCLEOTIDE SEQUENCE</scope>
    <source>
        <strain evidence="7">SCOH1-5</strain>
    </source>
</reference>
<dbReference type="EMBL" id="ML992674">
    <property type="protein sequence ID" value="KAF2212064.1"/>
    <property type="molecule type" value="Genomic_DNA"/>
</dbReference>
<evidence type="ECO:0008006" key="9">
    <source>
        <dbReference type="Google" id="ProtNLM"/>
    </source>
</evidence>
<sequence length="439" mass="49030">MGEKSEKKRKRQSNGVETPNKKVARDGSIKVVHAEEDSGLHPVLLSTSGVNTPKVPFKAYSKPRKSSKKADKTSIKPSTHDLLLQSSHHPRLDYTAVPSPIDDQLSHYVAIYDPAKQTLQLAPAHHLHLRSTLRAEAREMERKSKTMGQQREALGQEFGTKKAKKAIASKSTNALTGDAGKSNDVQSAILESVGETTAGLASKLTETEQDEAALRAKPIPWPNLAADTPEKAYPFDTLIPPNDARLVKTADWKEAADDDMKIGFKHQFPVSRFGFLAKQEGDSLRFKALKYLTLLLEFRDSLSAGGRAGRKVPKKELLQKKLPPSRWPSELVDSVRRRFANDSGQELGKWQQDRLATHICALAMFVDNWNCDIWHLKDDLKTDMKDLTSYFNELGAKVKKPTEAERVRMGMTKAQATATRIARIVVPLDFPKVRQGKRR</sequence>
<evidence type="ECO:0000256" key="6">
    <source>
        <dbReference type="SAM" id="MobiDB-lite"/>
    </source>
</evidence>
<keyword evidence="4" id="KW-0804">Transcription</keyword>
<comment type="subcellular location">
    <subcellularLocation>
        <location evidence="1">Nucleus</location>
        <location evidence="1">Nucleolus</location>
    </subcellularLocation>
</comment>
<dbReference type="AlphaFoldDB" id="A0A6A6FFF7"/>
<evidence type="ECO:0000256" key="4">
    <source>
        <dbReference type="ARBA" id="ARBA00023163"/>
    </source>
</evidence>
<dbReference type="GO" id="GO:0006351">
    <property type="term" value="P:DNA-templated transcription"/>
    <property type="evidence" value="ECO:0007669"/>
    <property type="project" value="InterPro"/>
</dbReference>
<evidence type="ECO:0000256" key="1">
    <source>
        <dbReference type="ARBA" id="ARBA00004604"/>
    </source>
</evidence>
<comment type="similarity">
    <text evidence="2">Belongs to the eukaryotic RPA49/POLR1E RNA polymerase subunit family.</text>
</comment>
<dbReference type="GO" id="GO:0003677">
    <property type="term" value="F:DNA binding"/>
    <property type="evidence" value="ECO:0007669"/>
    <property type="project" value="InterPro"/>
</dbReference>
<dbReference type="OrthoDB" id="532500at2759"/>
<feature type="compositionally biased region" description="Basic and acidic residues" evidence="6">
    <location>
        <begin position="19"/>
        <end position="39"/>
    </location>
</feature>
<dbReference type="Proteomes" id="UP000799539">
    <property type="component" value="Unassembled WGS sequence"/>
</dbReference>
<organism evidence="7 8">
    <name type="scientific">Cercospora zeae-maydis SCOH1-5</name>
    <dbReference type="NCBI Taxonomy" id="717836"/>
    <lineage>
        <taxon>Eukaryota</taxon>
        <taxon>Fungi</taxon>
        <taxon>Dikarya</taxon>
        <taxon>Ascomycota</taxon>
        <taxon>Pezizomycotina</taxon>
        <taxon>Dothideomycetes</taxon>
        <taxon>Dothideomycetidae</taxon>
        <taxon>Mycosphaerellales</taxon>
        <taxon>Mycosphaerellaceae</taxon>
        <taxon>Cercospora</taxon>
    </lineage>
</organism>
<evidence type="ECO:0000313" key="7">
    <source>
        <dbReference type="EMBL" id="KAF2212064.1"/>
    </source>
</evidence>
<dbReference type="PANTHER" id="PTHR14440">
    <property type="entry name" value="DNA-DIRECTED RNA POLYMERASE I SUBUNIT RPA49"/>
    <property type="match status" value="1"/>
</dbReference>
<feature type="region of interest" description="Disordered" evidence="6">
    <location>
        <begin position="1"/>
        <end position="87"/>
    </location>
</feature>
<protein>
    <recommendedName>
        <fullName evidence="9">RNA polymerase I associated factor, A49-like protein</fullName>
    </recommendedName>
</protein>
<keyword evidence="3" id="KW-0240">DNA-directed RNA polymerase</keyword>
<keyword evidence="5" id="KW-0539">Nucleus</keyword>
<dbReference type="GO" id="GO:0005730">
    <property type="term" value="C:nucleolus"/>
    <property type="evidence" value="ECO:0007669"/>
    <property type="project" value="UniProtKB-SubCell"/>
</dbReference>
<gene>
    <name evidence="7" type="ORF">CERZMDRAFT_42303</name>
</gene>
<accession>A0A6A6FFF7</accession>
<feature type="region of interest" description="Disordered" evidence="6">
    <location>
        <begin position="137"/>
        <end position="165"/>
    </location>
</feature>
<name>A0A6A6FFF7_9PEZI</name>
<dbReference type="InterPro" id="IPR009668">
    <property type="entry name" value="RNA_pol-assoc_fac_A49-like"/>
</dbReference>
<evidence type="ECO:0000256" key="5">
    <source>
        <dbReference type="ARBA" id="ARBA00023242"/>
    </source>
</evidence>